<feature type="chain" id="PRO_5042043116" evidence="1">
    <location>
        <begin position="24"/>
        <end position="138"/>
    </location>
</feature>
<reference evidence="2" key="2">
    <citation type="submission" date="2020-09" db="EMBL/GenBank/DDBJ databases">
        <authorList>
            <person name="Kittiwongwattana C."/>
        </authorList>
    </citation>
    <scope>NUCLEOTIDE SEQUENCE</scope>
    <source>
        <strain evidence="2">1310</strain>
    </source>
</reference>
<organism evidence="2 4">
    <name type="scientific">Chitinophaga oryzae</name>
    <dbReference type="NCBI Taxonomy" id="2725414"/>
    <lineage>
        <taxon>Bacteria</taxon>
        <taxon>Pseudomonadati</taxon>
        <taxon>Bacteroidota</taxon>
        <taxon>Chitinophagia</taxon>
        <taxon>Chitinophagales</taxon>
        <taxon>Chitinophagaceae</taxon>
        <taxon>Chitinophaga</taxon>
    </lineage>
</organism>
<gene>
    <name evidence="3" type="ORF">HF324_04605</name>
    <name evidence="2" type="ORF">HF329_04900</name>
</gene>
<dbReference type="EMBL" id="CP051204">
    <property type="protein sequence ID" value="QJB37171.1"/>
    <property type="molecule type" value="Genomic_DNA"/>
</dbReference>
<evidence type="ECO:0000313" key="4">
    <source>
        <dbReference type="Proteomes" id="UP000502421"/>
    </source>
</evidence>
<dbReference type="KEGG" id="coy:HF329_04900"/>
<proteinExistence type="predicted"/>
<dbReference type="Proteomes" id="UP000502421">
    <property type="component" value="Chromosome"/>
</dbReference>
<keyword evidence="5" id="KW-1185">Reference proteome</keyword>
<protein>
    <submittedName>
        <fullName evidence="2">Uncharacterized protein</fullName>
    </submittedName>
</protein>
<evidence type="ECO:0000313" key="3">
    <source>
        <dbReference type="EMBL" id="QJB37171.1"/>
    </source>
</evidence>
<feature type="signal peptide" evidence="1">
    <location>
        <begin position="1"/>
        <end position="23"/>
    </location>
</feature>
<dbReference type="Proteomes" id="UP000503144">
    <property type="component" value="Chromosome"/>
</dbReference>
<reference evidence="4" key="1">
    <citation type="submission" date="2020-04" db="EMBL/GenBank/DDBJ databases">
        <authorList>
            <person name="Kittiwongwattana C."/>
        </authorList>
    </citation>
    <scope>NUCLEOTIDE SEQUENCE [LARGE SCALE GENOMIC DNA]</scope>
    <source>
        <strain evidence="3">1303</strain>
        <strain evidence="4">1310</strain>
    </source>
</reference>
<sequence length="138" mass="15041">MNRFFLLLLIAAAFTACKNEAPAGNQARIVFDAGSLHFIASSLNPKLETMSAVYGNDSALQSLAKGDHQPAAGAVLKLVTWRYHDNPQYFGGRINGELLSVETIQAGSWQLDFGALQRPASPSERISYIMSYQPVQIP</sequence>
<dbReference type="RefSeq" id="WP_168802948.1">
    <property type="nucleotide sequence ID" value="NZ_CP051204.2"/>
</dbReference>
<name>A0AAE6ZEP1_9BACT</name>
<keyword evidence="1" id="KW-0732">Signal</keyword>
<accession>A0AAE6ZEP1</accession>
<dbReference type="EMBL" id="CP051205">
    <property type="protein sequence ID" value="QJB30670.1"/>
    <property type="molecule type" value="Genomic_DNA"/>
</dbReference>
<evidence type="ECO:0000256" key="1">
    <source>
        <dbReference type="SAM" id="SignalP"/>
    </source>
</evidence>
<dbReference type="AlphaFoldDB" id="A0AAE6ZEP1"/>
<evidence type="ECO:0000313" key="2">
    <source>
        <dbReference type="EMBL" id="QJB30670.1"/>
    </source>
</evidence>
<evidence type="ECO:0000313" key="5">
    <source>
        <dbReference type="Proteomes" id="UP000503144"/>
    </source>
</evidence>
<dbReference type="PROSITE" id="PS51257">
    <property type="entry name" value="PROKAR_LIPOPROTEIN"/>
    <property type="match status" value="1"/>
</dbReference>